<protein>
    <submittedName>
        <fullName evidence="2">Uncharacterized protein</fullName>
    </submittedName>
</protein>
<evidence type="ECO:0000313" key="3">
    <source>
        <dbReference type="Proteomes" id="UP000294937"/>
    </source>
</evidence>
<feature type="transmembrane region" description="Helical" evidence="1">
    <location>
        <begin position="160"/>
        <end position="177"/>
    </location>
</feature>
<keyword evidence="1" id="KW-0472">Membrane</keyword>
<dbReference type="OrthoDB" id="2988117at2"/>
<evidence type="ECO:0000256" key="1">
    <source>
        <dbReference type="SAM" id="Phobius"/>
    </source>
</evidence>
<dbReference type="Proteomes" id="UP000294937">
    <property type="component" value="Unassembled WGS sequence"/>
</dbReference>
<organism evidence="2 3">
    <name type="scientific">Hazenella coriacea</name>
    <dbReference type="NCBI Taxonomy" id="1179467"/>
    <lineage>
        <taxon>Bacteria</taxon>
        <taxon>Bacillati</taxon>
        <taxon>Bacillota</taxon>
        <taxon>Bacilli</taxon>
        <taxon>Bacillales</taxon>
        <taxon>Thermoactinomycetaceae</taxon>
        <taxon>Hazenella</taxon>
    </lineage>
</organism>
<evidence type="ECO:0000313" key="2">
    <source>
        <dbReference type="EMBL" id="TCS96375.1"/>
    </source>
</evidence>
<keyword evidence="1" id="KW-0812">Transmembrane</keyword>
<feature type="transmembrane region" description="Helical" evidence="1">
    <location>
        <begin position="6"/>
        <end position="22"/>
    </location>
</feature>
<dbReference type="AlphaFoldDB" id="A0A4R3LB27"/>
<gene>
    <name evidence="2" type="ORF">EDD58_1016</name>
</gene>
<reference evidence="2 3" key="1">
    <citation type="submission" date="2019-03" db="EMBL/GenBank/DDBJ databases">
        <title>Genomic Encyclopedia of Type Strains, Phase IV (KMG-IV): sequencing the most valuable type-strain genomes for metagenomic binning, comparative biology and taxonomic classification.</title>
        <authorList>
            <person name="Goeker M."/>
        </authorList>
    </citation>
    <scope>NUCLEOTIDE SEQUENCE [LARGE SCALE GENOMIC DNA]</scope>
    <source>
        <strain evidence="2 3">DSM 45707</strain>
    </source>
</reference>
<accession>A0A4R3LB27</accession>
<dbReference type="RefSeq" id="WP_131922798.1">
    <property type="nucleotide sequence ID" value="NZ_SMAG01000001.1"/>
</dbReference>
<keyword evidence="3" id="KW-1185">Reference proteome</keyword>
<comment type="caution">
    <text evidence="2">The sequence shown here is derived from an EMBL/GenBank/DDBJ whole genome shotgun (WGS) entry which is preliminary data.</text>
</comment>
<proteinExistence type="predicted"/>
<sequence>MSKPGDTLVLILLVGVIFYFLLRKWLPVRFSQSLLQEPPQDEEDQIQGEVPRFLSNYGYEVVRRKEKVPISIQVDEQVYESRLFVDYIAKLGDEWYLVILAKERKPLRISGPALRDFFLSYFLLYQPKGILYVDLEKEKFKVIRIDVPDLTFQEKKGFNWLYLITFVLGFGLALFIFL</sequence>
<keyword evidence="1" id="KW-1133">Transmembrane helix</keyword>
<name>A0A4R3LB27_9BACL</name>
<dbReference type="EMBL" id="SMAG01000001">
    <property type="protein sequence ID" value="TCS96375.1"/>
    <property type="molecule type" value="Genomic_DNA"/>
</dbReference>